<evidence type="ECO:0000313" key="2">
    <source>
        <dbReference type="EMBL" id="KAL3406536.1"/>
    </source>
</evidence>
<evidence type="ECO:0000256" key="1">
    <source>
        <dbReference type="SAM" id="MobiDB-lite"/>
    </source>
</evidence>
<gene>
    <name evidence="2" type="ORF">TKK_001844</name>
</gene>
<feature type="compositionally biased region" description="Basic residues" evidence="1">
    <location>
        <begin position="11"/>
        <end position="28"/>
    </location>
</feature>
<reference evidence="2 3" key="1">
    <citation type="journal article" date="2024" name="bioRxiv">
        <title>A reference genome for Trichogramma kaykai: A tiny desert-dwelling parasitoid wasp with competing sex-ratio distorters.</title>
        <authorList>
            <person name="Culotta J."/>
            <person name="Lindsey A.R."/>
        </authorList>
    </citation>
    <scope>NUCLEOTIDE SEQUENCE [LARGE SCALE GENOMIC DNA]</scope>
    <source>
        <strain evidence="2 3">KSX58</strain>
    </source>
</reference>
<feature type="region of interest" description="Disordered" evidence="1">
    <location>
        <begin position="1"/>
        <end position="28"/>
    </location>
</feature>
<dbReference type="EMBL" id="JBJJXI010000019">
    <property type="protein sequence ID" value="KAL3406536.1"/>
    <property type="molecule type" value="Genomic_DNA"/>
</dbReference>
<feature type="compositionally biased region" description="Basic and acidic residues" evidence="1">
    <location>
        <begin position="45"/>
        <end position="54"/>
    </location>
</feature>
<comment type="caution">
    <text evidence="2">The sequence shown here is derived from an EMBL/GenBank/DDBJ whole genome shotgun (WGS) entry which is preliminary data.</text>
</comment>
<dbReference type="AlphaFoldDB" id="A0ABD2XM13"/>
<feature type="compositionally biased region" description="Basic and acidic residues" evidence="1">
    <location>
        <begin position="1"/>
        <end position="10"/>
    </location>
</feature>
<sequence length="77" mass="9008">MFQDYEDRRLRSGKIRTRTRPIQTHHGRTRQLLTVRAVAEATASKFHEQTEPSHVKTTHSSSLSETRSSKRWLAHQP</sequence>
<organism evidence="2 3">
    <name type="scientific">Trichogramma kaykai</name>
    <dbReference type="NCBI Taxonomy" id="54128"/>
    <lineage>
        <taxon>Eukaryota</taxon>
        <taxon>Metazoa</taxon>
        <taxon>Ecdysozoa</taxon>
        <taxon>Arthropoda</taxon>
        <taxon>Hexapoda</taxon>
        <taxon>Insecta</taxon>
        <taxon>Pterygota</taxon>
        <taxon>Neoptera</taxon>
        <taxon>Endopterygota</taxon>
        <taxon>Hymenoptera</taxon>
        <taxon>Apocrita</taxon>
        <taxon>Proctotrupomorpha</taxon>
        <taxon>Chalcidoidea</taxon>
        <taxon>Trichogrammatidae</taxon>
        <taxon>Trichogramma</taxon>
    </lineage>
</organism>
<name>A0ABD2XM13_9HYME</name>
<accession>A0ABD2XM13</accession>
<dbReference type="Proteomes" id="UP001627154">
    <property type="component" value="Unassembled WGS sequence"/>
</dbReference>
<feature type="region of interest" description="Disordered" evidence="1">
    <location>
        <begin position="43"/>
        <end position="77"/>
    </location>
</feature>
<keyword evidence="3" id="KW-1185">Reference proteome</keyword>
<evidence type="ECO:0000313" key="3">
    <source>
        <dbReference type="Proteomes" id="UP001627154"/>
    </source>
</evidence>
<protein>
    <submittedName>
        <fullName evidence="2">Uncharacterized protein</fullName>
    </submittedName>
</protein>
<proteinExistence type="predicted"/>